<name>A0A2W1GU05_9PLEO</name>
<sequence>MSESFQESSGGRSSFDDAEQTFDKMVGKQQKAVGMYVGIGVGIFVLFASMAIFLFWRHSRKRKREINQQPQFTSYQPIGQQTTAPAQQQWQRQGVEVDGLAYKTELEAQPKPQQYQEMNAYPHTNPFQGGHIVEAQSTRDPQEMPQTFGQQAPHEMPGIPGGETVGRWLA</sequence>
<gene>
    <name evidence="4" type="ORF">Ptr86124_002293</name>
    <name evidence="3" type="ORF">PtrM4_145270</name>
</gene>
<evidence type="ECO:0000313" key="4">
    <source>
        <dbReference type="EMBL" id="KAI1519165.1"/>
    </source>
</evidence>
<organism evidence="3 5">
    <name type="scientific">Pyrenophora tritici-repentis</name>
    <dbReference type="NCBI Taxonomy" id="45151"/>
    <lineage>
        <taxon>Eukaryota</taxon>
        <taxon>Fungi</taxon>
        <taxon>Dikarya</taxon>
        <taxon>Ascomycota</taxon>
        <taxon>Pezizomycotina</taxon>
        <taxon>Dothideomycetes</taxon>
        <taxon>Pleosporomycetidae</taxon>
        <taxon>Pleosporales</taxon>
        <taxon>Pleosporineae</taxon>
        <taxon>Pleosporaceae</taxon>
        <taxon>Pyrenophora</taxon>
    </lineage>
</organism>
<evidence type="ECO:0000256" key="1">
    <source>
        <dbReference type="SAM" id="MobiDB-lite"/>
    </source>
</evidence>
<evidence type="ECO:0000313" key="6">
    <source>
        <dbReference type="Proteomes" id="UP000249757"/>
    </source>
</evidence>
<reference evidence="6" key="4">
    <citation type="journal article" date="2022" name="Microb. Genom.">
        <title>A global pangenome for the wheat fungal pathogen Pyrenophora tritici-repentis and prediction of effector protein structural homology.</title>
        <authorList>
            <person name="Moolhuijzen P.M."/>
            <person name="See P.T."/>
            <person name="Shi G."/>
            <person name="Powell H.R."/>
            <person name="Cockram J."/>
            <person name="Jorgensen L.N."/>
            <person name="Benslimane H."/>
            <person name="Strelkov S.E."/>
            <person name="Turner J."/>
            <person name="Liu Z."/>
            <person name="Moffat C.S."/>
        </authorList>
    </citation>
    <scope>NUCLEOTIDE SEQUENCE [LARGE SCALE GENOMIC DNA]</scope>
</reference>
<dbReference type="Proteomes" id="UP000245464">
    <property type="component" value="Chromosome 9"/>
</dbReference>
<reference evidence="4" key="3">
    <citation type="journal article" date="2022" name="bioRxiv">
        <title>A global pangenome for the wheat fungal pathogen Pyrenophora tritici-repentis and prediction of effector protein structural homology.</title>
        <authorList>
            <person name="Moolhuijzen P."/>
            <person name="See P.T."/>
            <person name="Shi G."/>
            <person name="Powell H.R."/>
            <person name="Cockram J."/>
            <person name="Jorgensen L.N."/>
            <person name="Benslimane H."/>
            <person name="Strelkov S.E."/>
            <person name="Turner J."/>
            <person name="Liu Z."/>
            <person name="Moffat C.S."/>
        </authorList>
    </citation>
    <scope>NUCLEOTIDE SEQUENCE</scope>
    <source>
        <strain evidence="4">86-124</strain>
    </source>
</reference>
<feature type="transmembrane region" description="Helical" evidence="2">
    <location>
        <begin position="33"/>
        <end position="56"/>
    </location>
</feature>
<comment type="caution">
    <text evidence="3">The sequence shown here is derived from an EMBL/GenBank/DDBJ whole genome shotgun (WGS) entry which is preliminary data.</text>
</comment>
<keyword evidence="6" id="KW-1185">Reference proteome</keyword>
<feature type="region of interest" description="Disordered" evidence="1">
    <location>
        <begin position="143"/>
        <end position="170"/>
    </location>
</feature>
<dbReference type="OMA" id="AIWAFRR"/>
<keyword evidence="2" id="KW-0472">Membrane</keyword>
<proteinExistence type="predicted"/>
<dbReference type="AlphaFoldDB" id="A0A2W1GU05"/>
<reference evidence="3 5" key="1">
    <citation type="journal article" date="2018" name="BMC Genomics">
        <title>Comparative genomics of the wheat fungal pathogen Pyrenophora tritici-repentis reveals chromosomal variations and genome plasticity.</title>
        <authorList>
            <person name="Moolhuijzen P."/>
            <person name="See P.T."/>
            <person name="Hane J.K."/>
            <person name="Shi G."/>
            <person name="Liu Z."/>
            <person name="Oliver R.P."/>
            <person name="Moffat C.S."/>
        </authorList>
    </citation>
    <scope>NUCLEOTIDE SEQUENCE [LARGE SCALE GENOMIC DNA]</scope>
    <source>
        <strain evidence="3">M4</strain>
    </source>
</reference>
<keyword evidence="2" id="KW-0812">Transmembrane</keyword>
<evidence type="ECO:0000256" key="2">
    <source>
        <dbReference type="SAM" id="Phobius"/>
    </source>
</evidence>
<reference evidence="4" key="2">
    <citation type="submission" date="2021-05" db="EMBL/GenBank/DDBJ databases">
        <authorList>
            <person name="Moolhuijzen P.M."/>
            <person name="Moffat C.S."/>
        </authorList>
    </citation>
    <scope>NUCLEOTIDE SEQUENCE</scope>
    <source>
        <strain evidence="4">86-124</strain>
    </source>
</reference>
<dbReference type="EMBL" id="NRDI02000002">
    <property type="protein sequence ID" value="KAI1519165.1"/>
    <property type="molecule type" value="Genomic_DNA"/>
</dbReference>
<evidence type="ECO:0000313" key="3">
    <source>
        <dbReference type="EMBL" id="KAF7566207.1"/>
    </source>
</evidence>
<evidence type="ECO:0000313" key="5">
    <source>
        <dbReference type="Proteomes" id="UP000245464"/>
    </source>
</evidence>
<accession>A0A2W1GU05</accession>
<protein>
    <submittedName>
        <fullName evidence="3">Uncharacterized protein</fullName>
    </submittedName>
</protein>
<dbReference type="Proteomes" id="UP000249757">
    <property type="component" value="Unassembled WGS sequence"/>
</dbReference>
<dbReference type="EMBL" id="NQIK02000009">
    <property type="protein sequence ID" value="KAF7566207.1"/>
    <property type="molecule type" value="Genomic_DNA"/>
</dbReference>
<keyword evidence="2" id="KW-1133">Transmembrane helix</keyword>
<dbReference type="OrthoDB" id="3693620at2759"/>